<name>A0A158IVW2_9BURK</name>
<comment type="caution">
    <text evidence="2">The sequence shown here is derived from an EMBL/GenBank/DDBJ whole genome shotgun (WGS) entry which is preliminary data.</text>
</comment>
<evidence type="ECO:0000313" key="2">
    <source>
        <dbReference type="EMBL" id="SAL60716.1"/>
    </source>
</evidence>
<proteinExistence type="predicted"/>
<feature type="chain" id="PRO_5011109203" evidence="1">
    <location>
        <begin position="22"/>
        <end position="96"/>
    </location>
</feature>
<dbReference type="InterPro" id="IPR025421">
    <property type="entry name" value="DUF4148"/>
</dbReference>
<dbReference type="Proteomes" id="UP000054717">
    <property type="component" value="Unassembled WGS sequence"/>
</dbReference>
<organism evidence="2 3">
    <name type="scientific">Caballeronia telluris</name>
    <dbReference type="NCBI Taxonomy" id="326475"/>
    <lineage>
        <taxon>Bacteria</taxon>
        <taxon>Pseudomonadati</taxon>
        <taxon>Pseudomonadota</taxon>
        <taxon>Betaproteobacteria</taxon>
        <taxon>Burkholderiales</taxon>
        <taxon>Burkholderiaceae</taxon>
        <taxon>Caballeronia</taxon>
    </lineage>
</organism>
<evidence type="ECO:0000313" key="3">
    <source>
        <dbReference type="Proteomes" id="UP000054717"/>
    </source>
</evidence>
<protein>
    <submittedName>
        <fullName evidence="2">Membrane protein</fullName>
    </submittedName>
</protein>
<evidence type="ECO:0000256" key="1">
    <source>
        <dbReference type="SAM" id="SignalP"/>
    </source>
</evidence>
<dbReference type="STRING" id="326475.AWB66_03483"/>
<accession>A0A158IVW2</accession>
<reference evidence="2" key="1">
    <citation type="submission" date="2016-01" db="EMBL/GenBank/DDBJ databases">
        <authorList>
            <person name="Peeters Charlotte."/>
        </authorList>
    </citation>
    <scope>NUCLEOTIDE SEQUENCE</scope>
    <source>
        <strain evidence="2">LMG 22936</strain>
    </source>
</reference>
<dbReference type="AlphaFoldDB" id="A0A158IVW2"/>
<dbReference type="Pfam" id="PF13663">
    <property type="entry name" value="DUF4148"/>
    <property type="match status" value="1"/>
</dbReference>
<feature type="signal peptide" evidence="1">
    <location>
        <begin position="1"/>
        <end position="21"/>
    </location>
</feature>
<dbReference type="EMBL" id="FCNZ02000012">
    <property type="protein sequence ID" value="SAL60716.1"/>
    <property type="molecule type" value="Genomic_DNA"/>
</dbReference>
<keyword evidence="3" id="KW-1185">Reference proteome</keyword>
<gene>
    <name evidence="2" type="ORF">AWB66_03483</name>
</gene>
<keyword evidence="1" id="KW-0732">Signal</keyword>
<sequence length="96" mass="9547">MKKILCAVLATAMLAPLASFAQTTGGPVTRAQVRADLVQLEAAGYRPSTHDADYPNALQVAEAKVAAMHAPSVAYGGAQDGAASNGVSGAGHAAAQ</sequence>